<feature type="compositionally biased region" description="Basic and acidic residues" evidence="1">
    <location>
        <begin position="915"/>
        <end position="934"/>
    </location>
</feature>
<dbReference type="SUPFAM" id="SSF53300">
    <property type="entry name" value="vWA-like"/>
    <property type="match status" value="2"/>
</dbReference>
<dbReference type="InterPro" id="IPR029062">
    <property type="entry name" value="Class_I_gatase-like"/>
</dbReference>
<dbReference type="PANTHER" id="PTHR37947">
    <property type="entry name" value="BLL2462 PROTEIN"/>
    <property type="match status" value="1"/>
</dbReference>
<dbReference type="SMART" id="SM00327">
    <property type="entry name" value="VWA"/>
    <property type="match status" value="2"/>
</dbReference>
<evidence type="ECO:0000256" key="2">
    <source>
        <dbReference type="SAM" id="Phobius"/>
    </source>
</evidence>
<dbReference type="RefSeq" id="WP_131923341.1">
    <property type="nucleotide sequence ID" value="NZ_SMAG01000001.1"/>
</dbReference>
<dbReference type="PROSITE" id="PS50234">
    <property type="entry name" value="VWFA"/>
    <property type="match status" value="1"/>
</dbReference>
<dbReference type="PANTHER" id="PTHR37947:SF2">
    <property type="entry name" value="VON WILLEBRAND FACTOR TYPE A"/>
    <property type="match status" value="1"/>
</dbReference>
<proteinExistence type="predicted"/>
<dbReference type="OrthoDB" id="9781333at2"/>
<evidence type="ECO:0000313" key="4">
    <source>
        <dbReference type="EMBL" id="TCS96969.1"/>
    </source>
</evidence>
<feature type="region of interest" description="Disordered" evidence="1">
    <location>
        <begin position="896"/>
        <end position="959"/>
    </location>
</feature>
<organism evidence="4 5">
    <name type="scientific">Hazenella coriacea</name>
    <dbReference type="NCBI Taxonomy" id="1179467"/>
    <lineage>
        <taxon>Bacteria</taxon>
        <taxon>Bacillati</taxon>
        <taxon>Bacillota</taxon>
        <taxon>Bacilli</taxon>
        <taxon>Bacillales</taxon>
        <taxon>Thermoactinomycetaceae</taxon>
        <taxon>Hazenella</taxon>
    </lineage>
</organism>
<dbReference type="CDD" id="cd00198">
    <property type="entry name" value="vWFA"/>
    <property type="match status" value="1"/>
</dbReference>
<dbReference type="InterPro" id="IPR010768">
    <property type="entry name" value="GATase1-like"/>
</dbReference>
<keyword evidence="2" id="KW-1133">Transmembrane helix</keyword>
<comment type="caution">
    <text evidence="4">The sequence shown here is derived from an EMBL/GenBank/DDBJ whole genome shotgun (WGS) entry which is preliminary data.</text>
</comment>
<evidence type="ECO:0000259" key="3">
    <source>
        <dbReference type="PROSITE" id="PS50234"/>
    </source>
</evidence>
<feature type="compositionally biased region" description="Polar residues" evidence="1">
    <location>
        <begin position="905"/>
        <end position="914"/>
    </location>
</feature>
<feature type="domain" description="VWFA" evidence="3">
    <location>
        <begin position="407"/>
        <end position="572"/>
    </location>
</feature>
<dbReference type="Gene3D" id="3.40.50.880">
    <property type="match status" value="2"/>
</dbReference>
<dbReference type="Proteomes" id="UP000294937">
    <property type="component" value="Unassembled WGS sequence"/>
</dbReference>
<dbReference type="AlphaFoldDB" id="A0A4R3LB30"/>
<dbReference type="Gene3D" id="3.40.50.410">
    <property type="entry name" value="von Willebrand factor, type A domain"/>
    <property type="match status" value="1"/>
</dbReference>
<gene>
    <name evidence="4" type="ORF">EDD58_101616</name>
</gene>
<keyword evidence="5" id="KW-1185">Reference proteome</keyword>
<feature type="transmembrane region" description="Helical" evidence="2">
    <location>
        <begin position="37"/>
        <end position="55"/>
    </location>
</feature>
<keyword evidence="2" id="KW-0472">Membrane</keyword>
<dbReference type="Pfam" id="PF00092">
    <property type="entry name" value="VWA"/>
    <property type="match status" value="1"/>
</dbReference>
<dbReference type="EMBL" id="SMAG01000001">
    <property type="protein sequence ID" value="TCS96969.1"/>
    <property type="molecule type" value="Genomic_DNA"/>
</dbReference>
<dbReference type="InterPro" id="IPR002035">
    <property type="entry name" value="VWF_A"/>
</dbReference>
<keyword evidence="2" id="KW-0812">Transmembrane</keyword>
<evidence type="ECO:0000256" key="1">
    <source>
        <dbReference type="SAM" id="MobiDB-lite"/>
    </source>
</evidence>
<accession>A0A4R3LB30</accession>
<feature type="transmembrane region" description="Helical" evidence="2">
    <location>
        <begin position="6"/>
        <end position="25"/>
    </location>
</feature>
<dbReference type="InterPro" id="IPR036465">
    <property type="entry name" value="vWFA_dom_sf"/>
</dbReference>
<dbReference type="SUPFAM" id="SSF52317">
    <property type="entry name" value="Class I glutamine amidotransferase-like"/>
    <property type="match status" value="1"/>
</dbReference>
<evidence type="ECO:0000313" key="5">
    <source>
        <dbReference type="Proteomes" id="UP000294937"/>
    </source>
</evidence>
<sequence>MAISWSHPWFLILLLPLGWILWTWWKTEQRVDPFKKKMILIARGLIFLLIVSIIAQTKLVFPVLHPSTVFVVDRSASIQDPDGSIALMNEALKEKHPDESIAVISVGASPMVEQTLDPTIKVDPFLSVVNKHATDLAAGLRLAGGILPDHSRGRVVVLTDGQETQGSAEKEAKILKDRGIQVDVFSLASQSGPEVLIKELDVPKRLFVQEQADLQVQIQSNVETKGKLRLFENDRVLEEKQVEIHKGENRHSFTVQVKESGFLRYRVELEAEQDTISYNNQVFGFSQVEGAPKVLVVEGQPGEGKNLIHALQTTGVQVDLLSVQGLPETLDAYKQYASIVLVNTPAFYFPENKMELIRTAVQDLGVGLVATGGEEGYALGGWFKTPIEEALPVHSELKDKKRIPSLGLMIVVDKSGSMHGQKISLSKEAAIRATELLTPQDQIGVLAFDGENSWVVKPQHVENLNEIQGLIGSIPANGGTNIYPALQEGYQHLKKMNVKRKHMILLTDGQSHDGQYQALAEQMKKEGITLSTIAVGADADQNLLKSLSTWADGRYYFASNPSTIPTIFTKETSVATRGYIMDEPFTPKWTGGSDWYQQTKAVPPLRAYVATSPKQTAEVVMASPYPDPILARWQYGLGRTVAWTSDVNGKWSKPWVEWGNFPRFWNQVISWTFPQYETSGLTVTNQREGNTVHVTAEGNPEQFGSYDAIQLTLIDEKLQKKELVAKAISPGKFSTQFIADQPGTYLLQAKHKEKPLGTYGIAISYSPEYGLHSGTKEKLEGIAQQGGGILLSDLKDVFAQTPPSRWDDQDISIYLLLLLTLIWPIEIAIRRLSMNREDWLRVKAWINRFFQRAKPAKEESYSENLSQIQNRSRSAIQQRIQQKSSHKNVSVEALRVQKQEKGFSPKSNQKTTNETVKEKTSTSKNKPVEKKEASSTETHLSRLLAAKRKRDRFDSNHKG</sequence>
<dbReference type="Pfam" id="PF07090">
    <property type="entry name" value="GATase1_like"/>
    <property type="match status" value="1"/>
</dbReference>
<dbReference type="Pfam" id="PF13519">
    <property type="entry name" value="VWA_2"/>
    <property type="match status" value="1"/>
</dbReference>
<protein>
    <submittedName>
        <fullName evidence="4">von Willebrand factor type A domain-containing protein</fullName>
    </submittedName>
</protein>
<reference evidence="4 5" key="1">
    <citation type="submission" date="2019-03" db="EMBL/GenBank/DDBJ databases">
        <title>Genomic Encyclopedia of Type Strains, Phase IV (KMG-IV): sequencing the most valuable type-strain genomes for metagenomic binning, comparative biology and taxonomic classification.</title>
        <authorList>
            <person name="Goeker M."/>
        </authorList>
    </citation>
    <scope>NUCLEOTIDE SEQUENCE [LARGE SCALE GENOMIC DNA]</scope>
    <source>
        <strain evidence="4 5">DSM 45707</strain>
    </source>
</reference>
<name>A0A4R3LB30_9BACL</name>